<organism evidence="1 2">
    <name type="scientific">Paenibacillus abyssi</name>
    <dbReference type="NCBI Taxonomy" id="1340531"/>
    <lineage>
        <taxon>Bacteria</taxon>
        <taxon>Bacillati</taxon>
        <taxon>Bacillota</taxon>
        <taxon>Bacilli</taxon>
        <taxon>Bacillales</taxon>
        <taxon>Paenibacillaceae</taxon>
        <taxon>Paenibacillus</taxon>
    </lineage>
</organism>
<name>A0A917D5V9_9BACL</name>
<proteinExistence type="predicted"/>
<accession>A0A917D5V9</accession>
<evidence type="ECO:0000313" key="2">
    <source>
        <dbReference type="Proteomes" id="UP000644756"/>
    </source>
</evidence>
<gene>
    <name evidence="1" type="ORF">GCM10010916_30970</name>
</gene>
<reference evidence="1" key="2">
    <citation type="submission" date="2020-09" db="EMBL/GenBank/DDBJ databases">
        <authorList>
            <person name="Sun Q."/>
            <person name="Zhou Y."/>
        </authorList>
    </citation>
    <scope>NUCLEOTIDE SEQUENCE</scope>
    <source>
        <strain evidence="1">CGMCC 1.12987</strain>
    </source>
</reference>
<keyword evidence="2" id="KW-1185">Reference proteome</keyword>
<dbReference type="AlphaFoldDB" id="A0A917D5V9"/>
<protein>
    <recommendedName>
        <fullName evidence="3">YlzJ-like protein</fullName>
    </recommendedName>
</protein>
<dbReference type="Proteomes" id="UP000644756">
    <property type="component" value="Unassembled WGS sequence"/>
</dbReference>
<dbReference type="InterPro" id="IPR025619">
    <property type="entry name" value="YlzJ"/>
</dbReference>
<dbReference type="EMBL" id="BMGR01000010">
    <property type="protein sequence ID" value="GGG11880.1"/>
    <property type="molecule type" value="Genomic_DNA"/>
</dbReference>
<comment type="caution">
    <text evidence="1">The sequence shown here is derived from an EMBL/GenBank/DDBJ whole genome shotgun (WGS) entry which is preliminary data.</text>
</comment>
<sequence length="80" mass="8949">MTLYTNMPLELVLEGMQQERPPLIETIVDGVRLQLEPVTPGVGKIVRLLHGSLNDYLRPELMPGQLLAYGNFTDNATNRS</sequence>
<evidence type="ECO:0008006" key="3">
    <source>
        <dbReference type="Google" id="ProtNLM"/>
    </source>
</evidence>
<dbReference type="RefSeq" id="WP_188531981.1">
    <property type="nucleotide sequence ID" value="NZ_BMGR01000010.1"/>
</dbReference>
<evidence type="ECO:0000313" key="1">
    <source>
        <dbReference type="EMBL" id="GGG11880.1"/>
    </source>
</evidence>
<dbReference type="Pfam" id="PF14035">
    <property type="entry name" value="YlzJ"/>
    <property type="match status" value="1"/>
</dbReference>
<reference evidence="1" key="1">
    <citation type="journal article" date="2014" name="Int. J. Syst. Evol. Microbiol.">
        <title>Complete genome sequence of Corynebacterium casei LMG S-19264T (=DSM 44701T), isolated from a smear-ripened cheese.</title>
        <authorList>
            <consortium name="US DOE Joint Genome Institute (JGI-PGF)"/>
            <person name="Walter F."/>
            <person name="Albersmeier A."/>
            <person name="Kalinowski J."/>
            <person name="Ruckert C."/>
        </authorList>
    </citation>
    <scope>NUCLEOTIDE SEQUENCE</scope>
    <source>
        <strain evidence="1">CGMCC 1.12987</strain>
    </source>
</reference>